<comment type="caution">
    <text evidence="3">The sequence shown here is derived from an EMBL/GenBank/DDBJ whole genome shotgun (WGS) entry which is preliminary data.</text>
</comment>
<feature type="transmembrane region" description="Helical" evidence="1">
    <location>
        <begin position="35"/>
        <end position="52"/>
    </location>
</feature>
<dbReference type="EMBL" id="BMGT01000002">
    <property type="protein sequence ID" value="GGG76800.1"/>
    <property type="molecule type" value="Genomic_DNA"/>
</dbReference>
<keyword evidence="1" id="KW-0812">Transmembrane</keyword>
<feature type="transmembrane region" description="Helical" evidence="1">
    <location>
        <begin position="80"/>
        <end position="99"/>
    </location>
</feature>
<feature type="domain" description="VTT" evidence="2">
    <location>
        <begin position="68"/>
        <end position="182"/>
    </location>
</feature>
<gene>
    <name evidence="3" type="ORF">GCM10011585_19730</name>
</gene>
<organism evidence="3 4">
    <name type="scientific">Edaphobacter dinghuensis</name>
    <dbReference type="NCBI Taxonomy" id="1560005"/>
    <lineage>
        <taxon>Bacteria</taxon>
        <taxon>Pseudomonadati</taxon>
        <taxon>Acidobacteriota</taxon>
        <taxon>Terriglobia</taxon>
        <taxon>Terriglobales</taxon>
        <taxon>Acidobacteriaceae</taxon>
        <taxon>Edaphobacter</taxon>
    </lineage>
</organism>
<dbReference type="AlphaFoldDB" id="A0A917HE04"/>
<evidence type="ECO:0000313" key="4">
    <source>
        <dbReference type="Proteomes" id="UP000647241"/>
    </source>
</evidence>
<evidence type="ECO:0000259" key="2">
    <source>
        <dbReference type="Pfam" id="PF09335"/>
    </source>
</evidence>
<dbReference type="Pfam" id="PF09335">
    <property type="entry name" value="VTT_dom"/>
    <property type="match status" value="1"/>
</dbReference>
<keyword evidence="4" id="KW-1185">Reference proteome</keyword>
<dbReference type="PANTHER" id="PTHR42709">
    <property type="entry name" value="ALKALINE PHOSPHATASE LIKE PROTEIN"/>
    <property type="match status" value="1"/>
</dbReference>
<dbReference type="GO" id="GO:0005886">
    <property type="term" value="C:plasma membrane"/>
    <property type="evidence" value="ECO:0007669"/>
    <property type="project" value="TreeGrafter"/>
</dbReference>
<protein>
    <recommendedName>
        <fullName evidence="2">VTT domain-containing protein</fullName>
    </recommendedName>
</protein>
<reference evidence="3" key="1">
    <citation type="journal article" date="2014" name="Int. J. Syst. Evol. Microbiol.">
        <title>Complete genome sequence of Corynebacterium casei LMG S-19264T (=DSM 44701T), isolated from a smear-ripened cheese.</title>
        <authorList>
            <consortium name="US DOE Joint Genome Institute (JGI-PGF)"/>
            <person name="Walter F."/>
            <person name="Albersmeier A."/>
            <person name="Kalinowski J."/>
            <person name="Ruckert C."/>
        </authorList>
    </citation>
    <scope>NUCLEOTIDE SEQUENCE</scope>
    <source>
        <strain evidence="3">CGMCC 1.12997</strain>
    </source>
</reference>
<dbReference type="RefSeq" id="WP_188553971.1">
    <property type="nucleotide sequence ID" value="NZ_BMGT01000002.1"/>
</dbReference>
<keyword evidence="1" id="KW-1133">Transmembrane helix</keyword>
<evidence type="ECO:0000256" key="1">
    <source>
        <dbReference type="SAM" id="Phobius"/>
    </source>
</evidence>
<dbReference type="InterPro" id="IPR032816">
    <property type="entry name" value="VTT_dom"/>
</dbReference>
<accession>A0A917HE04</accession>
<proteinExistence type="predicted"/>
<keyword evidence="1" id="KW-0472">Membrane</keyword>
<reference evidence="3" key="2">
    <citation type="submission" date="2020-09" db="EMBL/GenBank/DDBJ databases">
        <authorList>
            <person name="Sun Q."/>
            <person name="Zhou Y."/>
        </authorList>
    </citation>
    <scope>NUCLEOTIDE SEQUENCE</scope>
    <source>
        <strain evidence="3">CGMCC 1.12997</strain>
    </source>
</reference>
<dbReference type="PANTHER" id="PTHR42709:SF11">
    <property type="entry name" value="DEDA FAMILY PROTEIN"/>
    <property type="match status" value="1"/>
</dbReference>
<feature type="transmembrane region" description="Helical" evidence="1">
    <location>
        <begin position="130"/>
        <end position="156"/>
    </location>
</feature>
<name>A0A917HE04_9BACT</name>
<evidence type="ECO:0000313" key="3">
    <source>
        <dbReference type="EMBL" id="GGG76800.1"/>
    </source>
</evidence>
<dbReference type="InterPro" id="IPR051311">
    <property type="entry name" value="DedA_domain"/>
</dbReference>
<feature type="transmembrane region" description="Helical" evidence="1">
    <location>
        <begin position="200"/>
        <end position="221"/>
    </location>
</feature>
<sequence>MKAPAGTAAIAATGSTKPHLAFLLATAPHRHSSKFFHFLTSFGVFGIFLVSIVDSSFVPLPVPGVTDVMLIIFAAQKANWILLILLATAGSAIGGYLSYQVGHAGGMQFLEKHVPARIFKSVCEWMEKHAILAIALPAILPPPMPLSPFVLAAGALKMSKKKFITIFTLSRCARHALAVWLGIFYGRHVLHLWNRFSAKWAGTILIVLWTGILVSCAIAFWKLYKASKDVSTHSASLADGTNTTM</sequence>
<dbReference type="Proteomes" id="UP000647241">
    <property type="component" value="Unassembled WGS sequence"/>
</dbReference>